<keyword evidence="2" id="KW-1185">Reference proteome</keyword>
<evidence type="ECO:0000313" key="1">
    <source>
        <dbReference type="EMBL" id="NJR77122.1"/>
    </source>
</evidence>
<dbReference type="Proteomes" id="UP000732399">
    <property type="component" value="Unassembled WGS sequence"/>
</dbReference>
<organism evidence="1 2">
    <name type="scientific">Sphingomonas corticis</name>
    <dbReference type="NCBI Taxonomy" id="2722791"/>
    <lineage>
        <taxon>Bacteria</taxon>
        <taxon>Pseudomonadati</taxon>
        <taxon>Pseudomonadota</taxon>
        <taxon>Alphaproteobacteria</taxon>
        <taxon>Sphingomonadales</taxon>
        <taxon>Sphingomonadaceae</taxon>
        <taxon>Sphingomonas</taxon>
    </lineage>
</organism>
<comment type="caution">
    <text evidence="1">The sequence shown here is derived from an EMBL/GenBank/DDBJ whole genome shotgun (WGS) entry which is preliminary data.</text>
</comment>
<dbReference type="RefSeq" id="WP_168132631.1">
    <property type="nucleotide sequence ID" value="NZ_JAAVJH010000001.1"/>
</dbReference>
<evidence type="ECO:0008006" key="3">
    <source>
        <dbReference type="Google" id="ProtNLM"/>
    </source>
</evidence>
<name>A0ABX1CLF2_9SPHN</name>
<sequence>MTRALAGLLLLAGCGSPEPQADRSGGAALEQAARARGLVAADGQATPVGVYRNGGDQVCVVPAGGGYRVGASVDYGEGQRCVARGSASGRAPLSVDAGEGCRFDVQVDADRVTFPAVLPAACDAACTGRASLTALTAERLSDASAEARQVRGADGRLLCGD</sequence>
<evidence type="ECO:0000313" key="2">
    <source>
        <dbReference type="Proteomes" id="UP000732399"/>
    </source>
</evidence>
<reference evidence="1 2" key="1">
    <citation type="submission" date="2020-03" db="EMBL/GenBank/DDBJ databases">
        <authorList>
            <person name="Wang L."/>
            <person name="He N."/>
            <person name="Li Y."/>
            <person name="Fang Y."/>
            <person name="Zhang F."/>
        </authorList>
    </citation>
    <scope>NUCLEOTIDE SEQUENCE [LARGE SCALE GENOMIC DNA]</scope>
    <source>
        <strain evidence="1 2">36D10-4-7</strain>
    </source>
</reference>
<protein>
    <recommendedName>
        <fullName evidence="3">Lipoprotein</fullName>
    </recommendedName>
</protein>
<dbReference type="EMBL" id="JAAVJH010000001">
    <property type="protein sequence ID" value="NJR77122.1"/>
    <property type="molecule type" value="Genomic_DNA"/>
</dbReference>
<accession>A0ABX1CLF2</accession>
<gene>
    <name evidence="1" type="ORF">HBH26_00650</name>
</gene>
<proteinExistence type="predicted"/>